<dbReference type="Pfam" id="PF13426">
    <property type="entry name" value="PAS_9"/>
    <property type="match status" value="1"/>
</dbReference>
<feature type="coiled-coil region" evidence="16">
    <location>
        <begin position="506"/>
        <end position="533"/>
    </location>
</feature>
<evidence type="ECO:0000256" key="16">
    <source>
        <dbReference type="SAM" id="Coils"/>
    </source>
</evidence>
<evidence type="ECO:0000259" key="20">
    <source>
        <dbReference type="PROSITE" id="PS50112"/>
    </source>
</evidence>
<dbReference type="SMART" id="SM01079">
    <property type="entry name" value="CHASE"/>
    <property type="match status" value="1"/>
</dbReference>
<dbReference type="EMBL" id="CP016094">
    <property type="protein sequence ID" value="AOS43099.1"/>
    <property type="molecule type" value="Genomic_DNA"/>
</dbReference>
<evidence type="ECO:0000259" key="21">
    <source>
        <dbReference type="PROSITE" id="PS50113"/>
    </source>
</evidence>
<dbReference type="Pfam" id="PF03924">
    <property type="entry name" value="CHASE"/>
    <property type="match status" value="1"/>
</dbReference>
<keyword evidence="24" id="KW-1185">Reference proteome</keyword>
<evidence type="ECO:0000259" key="18">
    <source>
        <dbReference type="PROSITE" id="PS50109"/>
    </source>
</evidence>
<dbReference type="InterPro" id="IPR013655">
    <property type="entry name" value="PAS_fold_3"/>
</dbReference>
<dbReference type="CDD" id="cd00130">
    <property type="entry name" value="PAS"/>
    <property type="match status" value="2"/>
</dbReference>
<dbReference type="Pfam" id="PF02518">
    <property type="entry name" value="HATPase_c"/>
    <property type="match status" value="1"/>
</dbReference>
<feature type="domain" description="Response regulatory" evidence="19">
    <location>
        <begin position="1194"/>
        <end position="1311"/>
    </location>
</feature>
<comment type="subcellular location">
    <subcellularLocation>
        <location evidence="2">Membrane</location>
    </subcellularLocation>
</comment>
<feature type="domain" description="PAS" evidence="20">
    <location>
        <begin position="530"/>
        <end position="602"/>
    </location>
</feature>
<reference evidence="23 24" key="1">
    <citation type="submission" date="2016-06" db="EMBL/GenBank/DDBJ databases">
        <title>Three novel species with peptidoglycan cell walls form the new genus Lacunisphaera gen. nov. in the family Opitutaceae of the verrucomicrobial subdivision 4.</title>
        <authorList>
            <person name="Rast P."/>
            <person name="Gloeckner I."/>
            <person name="Jogler M."/>
            <person name="Boedeker C."/>
            <person name="Jeske O."/>
            <person name="Wiegand S."/>
            <person name="Reinhardt R."/>
            <person name="Schumann P."/>
            <person name="Rohde M."/>
            <person name="Spring S."/>
            <person name="Gloeckner F.O."/>
            <person name="Jogler C."/>
        </authorList>
    </citation>
    <scope>NUCLEOTIDE SEQUENCE [LARGE SCALE GENOMIC DNA]</scope>
    <source>
        <strain evidence="23 24">IG16b</strain>
    </source>
</reference>
<dbReference type="PANTHER" id="PTHR45339:SF1">
    <property type="entry name" value="HYBRID SIGNAL TRANSDUCTION HISTIDINE KINASE J"/>
    <property type="match status" value="1"/>
</dbReference>
<dbReference type="SUPFAM" id="SSF52172">
    <property type="entry name" value="CheY-like"/>
    <property type="match status" value="2"/>
</dbReference>
<feature type="domain" description="Response regulatory" evidence="19">
    <location>
        <begin position="1053"/>
        <end position="1166"/>
    </location>
</feature>
<dbReference type="Pfam" id="PF08447">
    <property type="entry name" value="PAS_3"/>
    <property type="match status" value="1"/>
</dbReference>
<keyword evidence="4 15" id="KW-0597">Phosphoprotein</keyword>
<evidence type="ECO:0000259" key="19">
    <source>
        <dbReference type="PROSITE" id="PS50110"/>
    </source>
</evidence>
<evidence type="ECO:0000256" key="11">
    <source>
        <dbReference type="ARBA" id="ARBA00023012"/>
    </source>
</evidence>
<keyword evidence="11" id="KW-0902">Two-component regulatory system</keyword>
<comment type="subunit">
    <text evidence="13">At low DSF concentrations, interacts with RpfF.</text>
</comment>
<evidence type="ECO:0000256" key="5">
    <source>
        <dbReference type="ARBA" id="ARBA00022679"/>
    </source>
</evidence>
<sequence length="1316" mass="142815">MPSTSSRPQPSPLPYGTLAPFGLLALGGLLILTAWWTGQVNLVQPRPYDAALPANAAACLLLIGLAQCAFSLQWRRTGLSLGSLASLLGLVTLLQDTLGLDWGVDNLLTHHEVLVAGPGVARMPAALALVCTLSGLLVTWLAARPKQEKLPVLLGLLGSLVLAYAITGLLAYRNGLNAVAAWQEYARLGPHSALLLLLLGSALILLAARAQPAAGIGPRWLWLPVTVCGITLTLTFWVSLRQRELSYLHSTTQLTMDYIAALFSREAEGQIGALSRLARRTGTPAGSEQETWQRDAAELVKSFPGYRSIQLTDSLLLTRWYWPLAGNEDAPSYDHGSDPLRRAALKAAHQRAAPAVAAPLEQPGRAPTFAVYLPVVASGGPEGFIVGEFYYDRFFESIDRRLTLSARYQTTVAVEPPGNRLDEAAAVPVYQTAAGQDQPDPRLRRTAHYEIYEQQLIITLTPRPGFVGANRPYLPELTLFFGVGVSILLGLVTNLAQTALRRQRAAETTSRQLRLENEERRRIEARLKTADERLNLAFESTQAGVFEWDVESDQVYCTPSVWKMIGADPADMPATGTGWLNLLHPDDRPAVRAVIDAHFRHETPLIEIEHCVHLRSGDWLWIAFRAKCTSFSAARHPRRVLGTVHNINARKRADEALRLSQAESRKLSLVASKTDNAVVISDATGHIEWVNESFTRLTGRPLADAVRRPLLEHIAGTDEDPAAPDRLMAALAAGTALSTDAVQLTADGGRVHIHLELQPVIGDEGFLENFIAISTNISARIETEHQLRRAKEEADAASRAKSEFLASMSHEIRTPMNGVIGMTSLLLDTDLNAEQRDYVSTIRTSGDALLSIINEILDFSKIESGRMELEHQPFELAQCVEEAVDIFSAQAAAKNIELAYFLDPAVPPCILGDITRLRQVLVNLMNNAIKFTPSGFVTIEVGVIADNPANPAAGNLLIDFYVSDTGIGIPADRQHLLFQPFSQVDSSTTRKFGGTGLGLAICHRLCEMMGGSIDVESVPGQGSRFHFCIQTTAVPITDGNTPPLFPPLPATGAVLAVDDHPVNRTALRHLLEGWALRPLLAATPDEAMSVIRDQPLAAAIVDQDLAGVSGVSLIPRLRALQPNLPIIMLVPAHGSPKRDESFDSLVFRLPKPIKPYPLHDALRRATQAAGAGVTAGASDLAGTAIRLAEAIPLSILLVEDNPVNQKVALGYLARLGYQPDAVSNGREAVEAVTSRPFDLVFMDLQMPVMDGLEATRAMRAALPPDRLPLIVALTANAMPGDRETCLAAGMNDYLSKPVKIEELQTMIQRHFGHRTG</sequence>
<dbReference type="InterPro" id="IPR035965">
    <property type="entry name" value="PAS-like_dom_sf"/>
</dbReference>
<evidence type="ECO:0000256" key="13">
    <source>
        <dbReference type="ARBA" id="ARBA00064003"/>
    </source>
</evidence>
<dbReference type="SUPFAM" id="SSF47384">
    <property type="entry name" value="Homodimeric domain of signal transducing histidine kinase"/>
    <property type="match status" value="1"/>
</dbReference>
<dbReference type="GO" id="GO:0000155">
    <property type="term" value="F:phosphorelay sensor kinase activity"/>
    <property type="evidence" value="ECO:0007669"/>
    <property type="project" value="InterPro"/>
</dbReference>
<keyword evidence="16" id="KW-0175">Coiled coil</keyword>
<evidence type="ECO:0000256" key="1">
    <source>
        <dbReference type="ARBA" id="ARBA00000085"/>
    </source>
</evidence>
<evidence type="ECO:0000256" key="6">
    <source>
        <dbReference type="ARBA" id="ARBA00022692"/>
    </source>
</evidence>
<dbReference type="SUPFAM" id="SSF55785">
    <property type="entry name" value="PYP-like sensor domain (PAS domain)"/>
    <property type="match status" value="2"/>
</dbReference>
<keyword evidence="8 23" id="KW-0418">Kinase</keyword>
<dbReference type="FunFam" id="1.10.287.130:FF:000002">
    <property type="entry name" value="Two-component osmosensing histidine kinase"/>
    <property type="match status" value="1"/>
</dbReference>
<keyword evidence="6 17" id="KW-0812">Transmembrane</keyword>
<dbReference type="Gene3D" id="3.30.450.20">
    <property type="entry name" value="PAS domain"/>
    <property type="match status" value="2"/>
</dbReference>
<name>A0A1I7PHL3_9BACT</name>
<dbReference type="InterPro" id="IPR005467">
    <property type="entry name" value="His_kinase_dom"/>
</dbReference>
<evidence type="ECO:0000313" key="24">
    <source>
        <dbReference type="Proteomes" id="UP000095228"/>
    </source>
</evidence>
<dbReference type="STRING" id="1838286.Verru16b_00140"/>
<dbReference type="Gene3D" id="3.40.50.2300">
    <property type="match status" value="2"/>
</dbReference>
<dbReference type="InterPro" id="IPR004358">
    <property type="entry name" value="Sig_transdc_His_kin-like_C"/>
</dbReference>
<evidence type="ECO:0000256" key="12">
    <source>
        <dbReference type="ARBA" id="ARBA00023136"/>
    </source>
</evidence>
<feature type="modified residue" description="4-aspartylphosphate" evidence="15">
    <location>
        <position position="1102"/>
    </location>
</feature>
<dbReference type="GO" id="GO:0016020">
    <property type="term" value="C:membrane"/>
    <property type="evidence" value="ECO:0007669"/>
    <property type="project" value="UniProtKB-SubCell"/>
</dbReference>
<evidence type="ECO:0000256" key="17">
    <source>
        <dbReference type="SAM" id="Phobius"/>
    </source>
</evidence>
<feature type="transmembrane region" description="Helical" evidence="17">
    <location>
        <begin position="50"/>
        <end position="72"/>
    </location>
</feature>
<dbReference type="PROSITE" id="PS50839">
    <property type="entry name" value="CHASE"/>
    <property type="match status" value="1"/>
</dbReference>
<dbReference type="SMART" id="SM00091">
    <property type="entry name" value="PAS"/>
    <property type="match status" value="2"/>
</dbReference>
<dbReference type="GO" id="GO:0005524">
    <property type="term" value="F:ATP binding"/>
    <property type="evidence" value="ECO:0007669"/>
    <property type="project" value="UniProtKB-KW"/>
</dbReference>
<dbReference type="PROSITE" id="PS50113">
    <property type="entry name" value="PAC"/>
    <property type="match status" value="1"/>
</dbReference>
<dbReference type="SUPFAM" id="SSF55874">
    <property type="entry name" value="ATPase domain of HSP90 chaperone/DNA topoisomerase II/histidine kinase"/>
    <property type="match status" value="1"/>
</dbReference>
<dbReference type="EC" id="2.7.13.3" evidence="3"/>
<dbReference type="InterPro" id="IPR006189">
    <property type="entry name" value="CHASE_dom"/>
</dbReference>
<dbReference type="InterPro" id="IPR036097">
    <property type="entry name" value="HisK_dim/P_sf"/>
</dbReference>
<dbReference type="InterPro" id="IPR000700">
    <property type="entry name" value="PAS-assoc_C"/>
</dbReference>
<dbReference type="Gene3D" id="1.10.287.130">
    <property type="match status" value="1"/>
</dbReference>
<feature type="transmembrane region" description="Helical" evidence="17">
    <location>
        <begin position="192"/>
        <end position="208"/>
    </location>
</feature>
<dbReference type="InterPro" id="IPR001610">
    <property type="entry name" value="PAC"/>
</dbReference>
<dbReference type="PATRIC" id="fig|1838286.3.peg.136"/>
<keyword evidence="7" id="KW-0547">Nucleotide-binding</keyword>
<dbReference type="Pfam" id="PF00072">
    <property type="entry name" value="Response_reg"/>
    <property type="match status" value="2"/>
</dbReference>
<dbReference type="PRINTS" id="PR00344">
    <property type="entry name" value="BCTRLSENSOR"/>
</dbReference>
<evidence type="ECO:0000256" key="10">
    <source>
        <dbReference type="ARBA" id="ARBA00022989"/>
    </source>
</evidence>
<evidence type="ECO:0000256" key="9">
    <source>
        <dbReference type="ARBA" id="ARBA00022840"/>
    </source>
</evidence>
<dbReference type="SMART" id="SM00086">
    <property type="entry name" value="PAC"/>
    <property type="match status" value="2"/>
</dbReference>
<dbReference type="PANTHER" id="PTHR45339">
    <property type="entry name" value="HYBRID SIGNAL TRANSDUCTION HISTIDINE KINASE J"/>
    <property type="match status" value="1"/>
</dbReference>
<feature type="transmembrane region" description="Helical" evidence="17">
    <location>
        <begin position="124"/>
        <end position="143"/>
    </location>
</feature>
<dbReference type="FunFam" id="3.30.565.10:FF:000010">
    <property type="entry name" value="Sensor histidine kinase RcsC"/>
    <property type="match status" value="1"/>
</dbReference>
<feature type="domain" description="PAC" evidence="21">
    <location>
        <begin position="737"/>
        <end position="789"/>
    </location>
</feature>
<evidence type="ECO:0000256" key="7">
    <source>
        <dbReference type="ARBA" id="ARBA00022741"/>
    </source>
</evidence>
<feature type="transmembrane region" description="Helical" evidence="17">
    <location>
        <begin position="12"/>
        <end position="38"/>
    </location>
</feature>
<evidence type="ECO:0000256" key="4">
    <source>
        <dbReference type="ARBA" id="ARBA00022553"/>
    </source>
</evidence>
<dbReference type="RefSeq" id="WP_069960490.1">
    <property type="nucleotide sequence ID" value="NZ_CP016094.1"/>
</dbReference>
<dbReference type="NCBIfam" id="TIGR00229">
    <property type="entry name" value="sensory_box"/>
    <property type="match status" value="2"/>
</dbReference>
<dbReference type="InterPro" id="IPR036890">
    <property type="entry name" value="HATPase_C_sf"/>
</dbReference>
<evidence type="ECO:0000256" key="2">
    <source>
        <dbReference type="ARBA" id="ARBA00004370"/>
    </source>
</evidence>
<protein>
    <recommendedName>
        <fullName evidence="14">Sensory/regulatory protein RpfC</fullName>
        <ecNumber evidence="3">2.7.13.3</ecNumber>
    </recommendedName>
</protein>
<dbReference type="SMART" id="SM00387">
    <property type="entry name" value="HATPase_c"/>
    <property type="match status" value="1"/>
</dbReference>
<accession>A0A1I7PHL3</accession>
<evidence type="ECO:0000256" key="15">
    <source>
        <dbReference type="PROSITE-ProRule" id="PRU00169"/>
    </source>
</evidence>
<keyword evidence="5 23" id="KW-0808">Transferase</keyword>
<dbReference type="KEGG" id="obg:Verru16b_00140"/>
<evidence type="ECO:0000256" key="3">
    <source>
        <dbReference type="ARBA" id="ARBA00012438"/>
    </source>
</evidence>
<dbReference type="CDD" id="cd16922">
    <property type="entry name" value="HATPase_EvgS-ArcB-TorS-like"/>
    <property type="match status" value="1"/>
</dbReference>
<feature type="modified residue" description="4-aspartylphosphate" evidence="15">
    <location>
        <position position="1243"/>
    </location>
</feature>
<dbReference type="Proteomes" id="UP000095228">
    <property type="component" value="Chromosome"/>
</dbReference>
<proteinExistence type="predicted"/>
<dbReference type="OrthoDB" id="9790669at2"/>
<feature type="domain" description="CHASE" evidence="22">
    <location>
        <begin position="323"/>
        <end position="400"/>
    </location>
</feature>
<dbReference type="PROSITE" id="PS50110">
    <property type="entry name" value="RESPONSE_REGULATORY"/>
    <property type="match status" value="2"/>
</dbReference>
<feature type="transmembrane region" description="Helical" evidence="17">
    <location>
        <begin position="84"/>
        <end position="104"/>
    </location>
</feature>
<dbReference type="PROSITE" id="PS50109">
    <property type="entry name" value="HIS_KIN"/>
    <property type="match status" value="1"/>
</dbReference>
<dbReference type="Gene3D" id="3.30.565.10">
    <property type="entry name" value="Histidine kinase-like ATPase, C-terminal domain"/>
    <property type="match status" value="1"/>
</dbReference>
<feature type="domain" description="PAS" evidence="20">
    <location>
        <begin position="663"/>
        <end position="734"/>
    </location>
</feature>
<dbReference type="SMART" id="SM00448">
    <property type="entry name" value="REC"/>
    <property type="match status" value="2"/>
</dbReference>
<dbReference type="CDD" id="cd00156">
    <property type="entry name" value="REC"/>
    <property type="match status" value="1"/>
</dbReference>
<feature type="transmembrane region" description="Helical" evidence="17">
    <location>
        <begin position="220"/>
        <end position="240"/>
    </location>
</feature>
<dbReference type="PROSITE" id="PS50112">
    <property type="entry name" value="PAS"/>
    <property type="match status" value="2"/>
</dbReference>
<dbReference type="CDD" id="cd17546">
    <property type="entry name" value="REC_hyHK_CKI1_RcsC-like"/>
    <property type="match status" value="1"/>
</dbReference>
<dbReference type="InterPro" id="IPR003661">
    <property type="entry name" value="HisK_dim/P_dom"/>
</dbReference>
<feature type="domain" description="Histidine kinase" evidence="18">
    <location>
        <begin position="807"/>
        <end position="1033"/>
    </location>
</feature>
<keyword evidence="12 17" id="KW-0472">Membrane</keyword>
<evidence type="ECO:0000259" key="22">
    <source>
        <dbReference type="PROSITE" id="PS50839"/>
    </source>
</evidence>
<dbReference type="SMART" id="SM00388">
    <property type="entry name" value="HisKA"/>
    <property type="match status" value="1"/>
</dbReference>
<dbReference type="InterPro" id="IPR000014">
    <property type="entry name" value="PAS"/>
</dbReference>
<feature type="transmembrane region" description="Helical" evidence="17">
    <location>
        <begin position="150"/>
        <end position="172"/>
    </location>
</feature>
<dbReference type="Gene3D" id="3.30.450.350">
    <property type="entry name" value="CHASE domain"/>
    <property type="match status" value="1"/>
</dbReference>
<dbReference type="InterPro" id="IPR042240">
    <property type="entry name" value="CHASE_sf"/>
</dbReference>
<organism evidence="23 24">
    <name type="scientific">Lacunisphaera limnophila</name>
    <dbReference type="NCBI Taxonomy" id="1838286"/>
    <lineage>
        <taxon>Bacteria</taxon>
        <taxon>Pseudomonadati</taxon>
        <taxon>Verrucomicrobiota</taxon>
        <taxon>Opitutia</taxon>
        <taxon>Opitutales</taxon>
        <taxon>Opitutaceae</taxon>
        <taxon>Lacunisphaera</taxon>
    </lineage>
</organism>
<keyword evidence="9" id="KW-0067">ATP-binding</keyword>
<dbReference type="CDD" id="cd00082">
    <property type="entry name" value="HisKA"/>
    <property type="match status" value="1"/>
</dbReference>
<evidence type="ECO:0000313" key="23">
    <source>
        <dbReference type="EMBL" id="AOS43099.1"/>
    </source>
</evidence>
<dbReference type="InterPro" id="IPR001789">
    <property type="entry name" value="Sig_transdc_resp-reg_receiver"/>
</dbReference>
<dbReference type="InterPro" id="IPR011006">
    <property type="entry name" value="CheY-like_superfamily"/>
</dbReference>
<comment type="catalytic activity">
    <reaction evidence="1">
        <text>ATP + protein L-histidine = ADP + protein N-phospho-L-histidine.</text>
        <dbReference type="EC" id="2.7.13.3"/>
    </reaction>
</comment>
<dbReference type="Pfam" id="PF00512">
    <property type="entry name" value="HisKA"/>
    <property type="match status" value="1"/>
</dbReference>
<keyword evidence="10 17" id="KW-1133">Transmembrane helix</keyword>
<evidence type="ECO:0000256" key="14">
    <source>
        <dbReference type="ARBA" id="ARBA00068150"/>
    </source>
</evidence>
<dbReference type="InterPro" id="IPR003594">
    <property type="entry name" value="HATPase_dom"/>
</dbReference>
<evidence type="ECO:0000256" key="8">
    <source>
        <dbReference type="ARBA" id="ARBA00022777"/>
    </source>
</evidence>
<gene>
    <name evidence="23" type="primary">barA_2</name>
    <name evidence="23" type="ORF">Verru16b_00140</name>
</gene>